<evidence type="ECO:0000256" key="1">
    <source>
        <dbReference type="SAM" id="MobiDB-lite"/>
    </source>
</evidence>
<dbReference type="SUPFAM" id="SSF52540">
    <property type="entry name" value="P-loop containing nucleoside triphosphate hydrolases"/>
    <property type="match status" value="1"/>
</dbReference>
<proteinExistence type="predicted"/>
<protein>
    <submittedName>
        <fullName evidence="2">Tetratricopeptide repeat protein</fullName>
    </submittedName>
</protein>
<evidence type="ECO:0000313" key="3">
    <source>
        <dbReference type="Proteomes" id="UP001249394"/>
    </source>
</evidence>
<sequence>MVGPSRAGKSTLINSLMGAEVLSHERDSAVAIEVSYGPAPTAYLYPALSGGSPPRSRTEVAVQDVAAHLTRGYDSLRPDARYERAEIRWPGEAHAYLRTRLAGETMTHPLDDHAPAFAEALGHLPLVSGCWVSTTPTLTSRANLAASYAHAGRTGEAIAIEERVVADSERLLGEDHPDTLVSRSNTGHPAGPDG</sequence>
<name>A0ABY9UJ60_STRVL</name>
<dbReference type="Gene3D" id="1.25.40.10">
    <property type="entry name" value="Tetratricopeptide repeat domain"/>
    <property type="match status" value="1"/>
</dbReference>
<keyword evidence="3" id="KW-1185">Reference proteome</keyword>
<organism evidence="2 3">
    <name type="scientific">Streptomyces violaceus</name>
    <name type="common">Streptomyces venezuelae</name>
    <dbReference type="NCBI Taxonomy" id="1936"/>
    <lineage>
        <taxon>Bacteria</taxon>
        <taxon>Bacillati</taxon>
        <taxon>Actinomycetota</taxon>
        <taxon>Actinomycetes</taxon>
        <taxon>Kitasatosporales</taxon>
        <taxon>Streptomycetaceae</taxon>
        <taxon>Streptomyces</taxon>
    </lineage>
</organism>
<dbReference type="InterPro" id="IPR027417">
    <property type="entry name" value="P-loop_NTPase"/>
</dbReference>
<dbReference type="EMBL" id="CP134213">
    <property type="protein sequence ID" value="WND22613.1"/>
    <property type="molecule type" value="Genomic_DNA"/>
</dbReference>
<evidence type="ECO:0000313" key="2">
    <source>
        <dbReference type="EMBL" id="WND22613.1"/>
    </source>
</evidence>
<feature type="region of interest" description="Disordered" evidence="1">
    <location>
        <begin position="171"/>
        <end position="194"/>
    </location>
</feature>
<gene>
    <name evidence="2" type="ORF">RI060_36975</name>
</gene>
<dbReference type="Pfam" id="PF13374">
    <property type="entry name" value="TPR_10"/>
    <property type="match status" value="1"/>
</dbReference>
<accession>A0ABY9UJ60</accession>
<dbReference type="Gene3D" id="3.40.50.300">
    <property type="entry name" value="P-loop containing nucleotide triphosphate hydrolases"/>
    <property type="match status" value="1"/>
</dbReference>
<dbReference type="InterPro" id="IPR011990">
    <property type="entry name" value="TPR-like_helical_dom_sf"/>
</dbReference>
<dbReference type="Proteomes" id="UP001249394">
    <property type="component" value="Chromosome"/>
</dbReference>
<reference evidence="2 3" key="1">
    <citation type="submission" date="2023-09" db="EMBL/GenBank/DDBJ databases">
        <title>The genome sequence of Streptomyces anthocyanicus.</title>
        <authorList>
            <person name="Mo P."/>
        </authorList>
    </citation>
    <scope>NUCLEOTIDE SEQUENCE [LARGE SCALE GENOMIC DNA]</scope>
    <source>
        <strain evidence="2 3">JCM 4387</strain>
    </source>
</reference>